<dbReference type="EMBL" id="JASDDP010000024">
    <property type="protein sequence ID" value="MDJ1645962.1"/>
    <property type="molecule type" value="Genomic_DNA"/>
</dbReference>
<name>A0AAJ1PRF6_9MOLU</name>
<proteinExistence type="predicted"/>
<reference evidence="1" key="1">
    <citation type="submission" date="2023-05" db="EMBL/GenBank/DDBJ databases">
        <title>Mycoplasma phocimorsus sp. nov., isolated from Scandinavian patients with seal finger or septic arthritis after contact with seals.</title>
        <authorList>
            <person name="Skafte-Holm A."/>
            <person name="Pedersen T.R."/>
            <person name="Froelund M."/>
            <person name="Stegger M."/>
            <person name="Qvortrup K."/>
            <person name="Michaels D.L."/>
            <person name="Brown D.R."/>
            <person name="Jensen J.S."/>
        </authorList>
    </citation>
    <scope>NUCLEOTIDE SEQUENCE</scope>
    <source>
        <strain evidence="1">M5725</strain>
    </source>
</reference>
<comment type="caution">
    <text evidence="1">The sequence shown here is derived from an EMBL/GenBank/DDBJ whole genome shotgun (WGS) entry which is preliminary data.</text>
</comment>
<sequence length="269" mass="32933">MWKKIIRNFGIISLPFMSNVMFISCSQNIEEIIQQINKIDKEISYVKLTNNSAIDKNIIQLKSLYNDWKINQNRVLNEWASFAREGDKNDDYTNKWLHLIFLSIANKFYYFLTNIKENKEIDHWEKWRDELQNFHYEYEIYFRESFIETIFQLIEKNKNNLEENIFKLQSLLVDINLLINTWKKYKSNEIQRQAYAISKKEQKFYIFYEKIKSLGKISKENYYYEFYTRAWKAQELLNKIKNSNTNNNALIYQVESLLKEMNLIFKRWI</sequence>
<keyword evidence="2" id="KW-1185">Reference proteome</keyword>
<dbReference type="PROSITE" id="PS51257">
    <property type="entry name" value="PROKAR_LIPOPROTEIN"/>
    <property type="match status" value="1"/>
</dbReference>
<dbReference type="AlphaFoldDB" id="A0AAJ1PRF6"/>
<evidence type="ECO:0000313" key="2">
    <source>
        <dbReference type="Proteomes" id="UP001224428"/>
    </source>
</evidence>
<gene>
    <name evidence="1" type="ORF">QLQ80_02635</name>
</gene>
<dbReference type="RefSeq" id="WP_283823531.1">
    <property type="nucleotide sequence ID" value="NZ_JASDAY010000016.1"/>
</dbReference>
<accession>A0AAJ1PRF6</accession>
<protein>
    <recommendedName>
        <fullName evidence="3">Lipoprotein</fullName>
    </recommendedName>
</protein>
<evidence type="ECO:0008006" key="3">
    <source>
        <dbReference type="Google" id="ProtNLM"/>
    </source>
</evidence>
<dbReference type="Proteomes" id="UP001224428">
    <property type="component" value="Unassembled WGS sequence"/>
</dbReference>
<organism evidence="1 2">
    <name type="scientific">Mycoplasma phocimorsus</name>
    <dbReference type="NCBI Taxonomy" id="3045839"/>
    <lineage>
        <taxon>Bacteria</taxon>
        <taxon>Bacillati</taxon>
        <taxon>Mycoplasmatota</taxon>
        <taxon>Mollicutes</taxon>
        <taxon>Mycoplasmataceae</taxon>
        <taxon>Mycoplasma</taxon>
    </lineage>
</organism>
<evidence type="ECO:0000313" key="1">
    <source>
        <dbReference type="EMBL" id="MDJ1645962.1"/>
    </source>
</evidence>